<dbReference type="KEGG" id="arac:E0W69_004850"/>
<protein>
    <submittedName>
        <fullName evidence="2">Insulinase family protein</fullName>
    </submittedName>
</protein>
<dbReference type="AlphaFoldDB" id="A0A5P2G1Q2"/>
<evidence type="ECO:0000259" key="1">
    <source>
        <dbReference type="Pfam" id="PF05193"/>
    </source>
</evidence>
<dbReference type="RefSeq" id="WP_131328906.1">
    <property type="nucleotide sequence ID" value="NZ_CP044016.1"/>
</dbReference>
<reference evidence="2 3" key="1">
    <citation type="submission" date="2019-09" db="EMBL/GenBank/DDBJ databases">
        <title>Complete genome sequence of Arachidicoccus sp. B3-10 isolated from apple orchard soil.</title>
        <authorList>
            <person name="Kim H.S."/>
            <person name="Han K.-I."/>
            <person name="Suh M.K."/>
            <person name="Lee K.C."/>
            <person name="Eom M.K."/>
            <person name="Kim J.-S."/>
            <person name="Kang S.W."/>
            <person name="Sin Y."/>
            <person name="Lee J.-S."/>
        </authorList>
    </citation>
    <scope>NUCLEOTIDE SEQUENCE [LARGE SCALE GENOMIC DNA]</scope>
    <source>
        <strain evidence="2 3">B3-10</strain>
    </source>
</reference>
<proteinExistence type="predicted"/>
<dbReference type="Gene3D" id="3.30.830.10">
    <property type="entry name" value="Metalloenzyme, LuxS/M16 peptidase-like"/>
    <property type="match status" value="2"/>
</dbReference>
<gene>
    <name evidence="2" type="ORF">E0W69_004850</name>
</gene>
<evidence type="ECO:0000313" key="2">
    <source>
        <dbReference type="EMBL" id="QES88019.1"/>
    </source>
</evidence>
<dbReference type="OrthoDB" id="9811314at2"/>
<feature type="domain" description="Peptidase M16 C-terminal" evidence="1">
    <location>
        <begin position="188"/>
        <end position="361"/>
    </location>
</feature>
<dbReference type="Pfam" id="PF05193">
    <property type="entry name" value="Peptidase_M16_C"/>
    <property type="match status" value="1"/>
</dbReference>
<accession>A0A5P2G1Q2</accession>
<dbReference type="Proteomes" id="UP000292424">
    <property type="component" value="Chromosome"/>
</dbReference>
<dbReference type="InterPro" id="IPR007863">
    <property type="entry name" value="Peptidase_M16_C"/>
</dbReference>
<name>A0A5P2G1Q2_9BACT</name>
<keyword evidence="3" id="KW-1185">Reference proteome</keyword>
<sequence length="428" mass="49260">MINRTIAPKYYDATSFELNLKPYELAYLDNNTPVYSINAGAEEVTSIEFVFYAGNWFEKEHLVAATTNFLLKNGTSTKSAFEINELFEFYGAYLSRSCYNETASISLHCLSKHVQILLPIVAELIQDSIFPDKELEIYQKNNLQKLNVNLLKCDFVANRKIDEMLYGFEHPYGTYTRKEDLESLGKVQLETFYQTYYINGNCKIFAAGKLPSDFLSILNNHFGKMTLKNEVNPLDKTAHPIIRDIEKKAEILNDPNNVQGAIRIARPFPNRHHPDFQKVNVLNTIYGGYFGSRLMSNIREEKGYTYGIGSYLQNHVQESAWMISTEAKREACPMVLEEIWKEAKLLQENLVDEEELSLVKNYMIGSILSSLDGPFSIISRWKGYILNGMDEETFQRNISIVKSITSEELLELANKYLKEEDFYQLTVI</sequence>
<organism evidence="2 3">
    <name type="scientific">Rhizosphaericola mali</name>
    <dbReference type="NCBI Taxonomy" id="2545455"/>
    <lineage>
        <taxon>Bacteria</taxon>
        <taxon>Pseudomonadati</taxon>
        <taxon>Bacteroidota</taxon>
        <taxon>Chitinophagia</taxon>
        <taxon>Chitinophagales</taxon>
        <taxon>Chitinophagaceae</taxon>
        <taxon>Rhizosphaericola</taxon>
    </lineage>
</organism>
<dbReference type="GO" id="GO:0046872">
    <property type="term" value="F:metal ion binding"/>
    <property type="evidence" value="ECO:0007669"/>
    <property type="project" value="InterPro"/>
</dbReference>
<dbReference type="InterPro" id="IPR011249">
    <property type="entry name" value="Metalloenz_LuxS/M16"/>
</dbReference>
<dbReference type="SUPFAM" id="SSF63411">
    <property type="entry name" value="LuxS/MPP-like metallohydrolase"/>
    <property type="match status" value="2"/>
</dbReference>
<dbReference type="EMBL" id="CP044016">
    <property type="protein sequence ID" value="QES88019.1"/>
    <property type="molecule type" value="Genomic_DNA"/>
</dbReference>
<dbReference type="PANTHER" id="PTHR11851">
    <property type="entry name" value="METALLOPROTEASE"/>
    <property type="match status" value="1"/>
</dbReference>
<evidence type="ECO:0000313" key="3">
    <source>
        <dbReference type="Proteomes" id="UP000292424"/>
    </source>
</evidence>
<dbReference type="InterPro" id="IPR050361">
    <property type="entry name" value="MPP/UQCRC_Complex"/>
</dbReference>
<dbReference type="PANTHER" id="PTHR11851:SF224">
    <property type="entry name" value="PROCESSING PROTEASE"/>
    <property type="match status" value="1"/>
</dbReference>